<evidence type="ECO:0000256" key="3">
    <source>
        <dbReference type="SAM" id="MobiDB-lite"/>
    </source>
</evidence>
<protein>
    <submittedName>
        <fullName evidence="4">Hemolysin-type calcium-binding repeat-containing protein</fullName>
    </submittedName>
</protein>
<evidence type="ECO:0000313" key="5">
    <source>
        <dbReference type="Proteomes" id="UP000199377"/>
    </source>
</evidence>
<dbReference type="STRING" id="1114924.SAMN05216258_103368"/>
<dbReference type="Pfam" id="PF00353">
    <property type="entry name" value="HemolysinCabind"/>
    <property type="match status" value="6"/>
</dbReference>
<evidence type="ECO:0000256" key="1">
    <source>
        <dbReference type="ARBA" id="ARBA00004613"/>
    </source>
</evidence>
<reference evidence="4 5" key="1">
    <citation type="submission" date="2016-10" db="EMBL/GenBank/DDBJ databases">
        <authorList>
            <person name="de Groot N.N."/>
        </authorList>
    </citation>
    <scope>NUCLEOTIDE SEQUENCE [LARGE SCALE GENOMIC DNA]</scope>
    <source>
        <strain evidence="4 5">CGMCC 1.11030</strain>
    </source>
</reference>
<dbReference type="PANTHER" id="PTHR38340:SF1">
    <property type="entry name" value="S-LAYER PROTEIN"/>
    <property type="match status" value="1"/>
</dbReference>
<keyword evidence="2" id="KW-0964">Secreted</keyword>
<keyword evidence="5" id="KW-1185">Reference proteome</keyword>
<dbReference type="PROSITE" id="PS00330">
    <property type="entry name" value="HEMOLYSIN_CALCIUM"/>
    <property type="match status" value="5"/>
</dbReference>
<dbReference type="GO" id="GO:0005509">
    <property type="term" value="F:calcium ion binding"/>
    <property type="evidence" value="ECO:0007669"/>
    <property type="project" value="InterPro"/>
</dbReference>
<dbReference type="OrthoDB" id="419320at2"/>
<dbReference type="GO" id="GO:0005576">
    <property type="term" value="C:extracellular region"/>
    <property type="evidence" value="ECO:0007669"/>
    <property type="project" value="UniProtKB-SubCell"/>
</dbReference>
<dbReference type="PANTHER" id="PTHR38340">
    <property type="entry name" value="S-LAYER PROTEIN"/>
    <property type="match status" value="1"/>
</dbReference>
<dbReference type="RefSeq" id="WP_092859143.1">
    <property type="nucleotide sequence ID" value="NZ_FOQH01000003.1"/>
</dbReference>
<evidence type="ECO:0000256" key="2">
    <source>
        <dbReference type="ARBA" id="ARBA00022525"/>
    </source>
</evidence>
<dbReference type="InterPro" id="IPR018511">
    <property type="entry name" value="Hemolysin-typ_Ca-bd_CS"/>
</dbReference>
<dbReference type="InterPro" id="IPR001343">
    <property type="entry name" value="Hemolysn_Ca-bd"/>
</dbReference>
<evidence type="ECO:0000313" key="4">
    <source>
        <dbReference type="EMBL" id="SFH98142.1"/>
    </source>
</evidence>
<dbReference type="InterPro" id="IPR011049">
    <property type="entry name" value="Serralysin-like_metalloprot_C"/>
</dbReference>
<dbReference type="SUPFAM" id="SSF51120">
    <property type="entry name" value="beta-Roll"/>
    <property type="match status" value="3"/>
</dbReference>
<dbReference type="Gene3D" id="2.150.10.10">
    <property type="entry name" value="Serralysin-like metalloprotease, C-terminal"/>
    <property type="match status" value="5"/>
</dbReference>
<proteinExistence type="predicted"/>
<feature type="compositionally biased region" description="Basic and acidic residues" evidence="3">
    <location>
        <begin position="462"/>
        <end position="479"/>
    </location>
</feature>
<organism evidence="4 5">
    <name type="scientific">Albimonas pacifica</name>
    <dbReference type="NCBI Taxonomy" id="1114924"/>
    <lineage>
        <taxon>Bacteria</taxon>
        <taxon>Pseudomonadati</taxon>
        <taxon>Pseudomonadota</taxon>
        <taxon>Alphaproteobacteria</taxon>
        <taxon>Rhodobacterales</taxon>
        <taxon>Paracoccaceae</taxon>
        <taxon>Albimonas</taxon>
    </lineage>
</organism>
<name>A0A1I3EGQ8_9RHOB</name>
<dbReference type="AlphaFoldDB" id="A0A1I3EGQ8"/>
<feature type="region of interest" description="Disordered" evidence="3">
    <location>
        <begin position="405"/>
        <end position="491"/>
    </location>
</feature>
<feature type="compositionally biased region" description="Gly residues" evidence="3">
    <location>
        <begin position="414"/>
        <end position="425"/>
    </location>
</feature>
<sequence length="629" mass="63992">MATIWIDLAVYREYGDYTTWTALLAGNQSPPAGSELRIDWASGGMPEGGSSNFYGYQLDGVGVTQDYRGSTFLHADDVYVTATDSTFYFDALPGVLRAWIENGVSQPVGGTFHLGDSDDAVVMGGTSTVYGGGGNDTIKGAAYASGGAGDDRFAGVAEVHGGGGDDLVGQISDYGWVGTFYGGAGFDEVKPNVGVRARVGVLDSVERVSSYRNLEILTELLPAGELSIDAYFAGIELVFDDTTITPNIILGDVADTVLGPATFDPGYARFRIDLAGGDDVYRAQARPGNSVTVLLGDGADLFRGASGIDDVYGGGDDDDIAGGAGGDWLRGSYGDDLIRGGLGDDGLFGGEQDDVIRGHRGHDLIAGDEGPDDWQAMLYPGDDQLHGGLGRDHIYGGGGADSLYGDGGRDQLEGGAGDDSLYGGGGKDRLWGDEGADQLSGGVNDDRLYGGGGSDTAWGGDGADRIAGDDGADLLHGDAGDDTIEGGAGDDILHGDDGDDWLYGGAGADEAYGGDGADALVGGEGTSELFGGLGADLLTLGVGATTATGGAGADEFVAAMGDGADTILDFETGLDRIRIVSGATGFDQLDIAQRGAATYVTYGLNTDVLALIGVSAGDLDASDFLFGSA</sequence>
<dbReference type="InterPro" id="IPR050557">
    <property type="entry name" value="RTX_toxin/Mannuronan_C5-epim"/>
</dbReference>
<dbReference type="Proteomes" id="UP000199377">
    <property type="component" value="Unassembled WGS sequence"/>
</dbReference>
<dbReference type="Gene3D" id="2.160.20.160">
    <property type="match status" value="1"/>
</dbReference>
<gene>
    <name evidence="4" type="ORF">SAMN05216258_103368</name>
</gene>
<dbReference type="PRINTS" id="PR00313">
    <property type="entry name" value="CABNDNGRPT"/>
</dbReference>
<accession>A0A1I3EGQ8</accession>
<comment type="subcellular location">
    <subcellularLocation>
        <location evidence="1">Secreted</location>
    </subcellularLocation>
</comment>
<dbReference type="EMBL" id="FOQH01000003">
    <property type="protein sequence ID" value="SFH98142.1"/>
    <property type="molecule type" value="Genomic_DNA"/>
</dbReference>